<feature type="transmembrane region" description="Helical" evidence="1">
    <location>
        <begin position="7"/>
        <end position="25"/>
    </location>
</feature>
<keyword evidence="1" id="KW-1133">Transmembrane helix</keyword>
<protein>
    <recommendedName>
        <fullName evidence="4">Peptidase M23 domain-containing protein</fullName>
    </recommendedName>
</protein>
<evidence type="ECO:0000313" key="2">
    <source>
        <dbReference type="EMBL" id="KKP47212.1"/>
    </source>
</evidence>
<gene>
    <name evidence="2" type="ORF">UR38_C0005G0025</name>
</gene>
<comment type="caution">
    <text evidence="2">The sequence shown here is derived from an EMBL/GenBank/DDBJ whole genome shotgun (WGS) entry which is preliminary data.</text>
</comment>
<sequence length="221" mass="25333">MLKHLKWVLLILVILVSVVAILHFYNNKNVYTNLPENGKPILELPIDTNGKIPNQIMPMGETINHNAKQGGHPGIDFQWHDGDGVKIYASMDSVVVGIFPDKNGRYDLATRNGKWGVDYTEMESVNPELKSGSKLKVGDWVGIPNHPKDIVDFPKYRMIHWQFGYSDYIIPEKVKDRLCPMNYFSQSARILLEKIWSNTDWPEMKANAPEICSNYFKGRNE</sequence>
<name>A0A0G0CVA5_9BACT</name>
<dbReference type="AlphaFoldDB" id="A0A0G0CVA5"/>
<evidence type="ECO:0000313" key="3">
    <source>
        <dbReference type="Proteomes" id="UP000033995"/>
    </source>
</evidence>
<proteinExistence type="predicted"/>
<accession>A0A0G0CVA5</accession>
<keyword evidence="1" id="KW-0472">Membrane</keyword>
<keyword evidence="1" id="KW-0812">Transmembrane</keyword>
<reference evidence="2 3" key="1">
    <citation type="journal article" date="2015" name="Nature">
        <title>rRNA introns, odd ribosomes, and small enigmatic genomes across a large radiation of phyla.</title>
        <authorList>
            <person name="Brown C.T."/>
            <person name="Hug L.A."/>
            <person name="Thomas B.C."/>
            <person name="Sharon I."/>
            <person name="Castelle C.J."/>
            <person name="Singh A."/>
            <person name="Wilkins M.J."/>
            <person name="Williams K.H."/>
            <person name="Banfield J.F."/>
        </authorList>
    </citation>
    <scope>NUCLEOTIDE SEQUENCE [LARGE SCALE GENOMIC DNA]</scope>
</reference>
<dbReference type="Proteomes" id="UP000033995">
    <property type="component" value="Unassembled WGS sequence"/>
</dbReference>
<organism evidence="2 3">
    <name type="scientific">Candidatus Woesebacteria bacterium GW2011_GWA2_33_28</name>
    <dbReference type="NCBI Taxonomy" id="1618561"/>
    <lineage>
        <taxon>Bacteria</taxon>
        <taxon>Candidatus Woeseibacteriota</taxon>
    </lineage>
</organism>
<dbReference type="EMBL" id="LBOZ01000005">
    <property type="protein sequence ID" value="KKP47212.1"/>
    <property type="molecule type" value="Genomic_DNA"/>
</dbReference>
<dbReference type="Gene3D" id="2.70.70.10">
    <property type="entry name" value="Glucose Permease (Domain IIA)"/>
    <property type="match status" value="1"/>
</dbReference>
<dbReference type="InterPro" id="IPR011055">
    <property type="entry name" value="Dup_hybrid_motif"/>
</dbReference>
<evidence type="ECO:0008006" key="4">
    <source>
        <dbReference type="Google" id="ProtNLM"/>
    </source>
</evidence>
<evidence type="ECO:0000256" key="1">
    <source>
        <dbReference type="SAM" id="Phobius"/>
    </source>
</evidence>